<evidence type="ECO:0000313" key="1">
    <source>
        <dbReference type="EMBL" id="KAI8547830.1"/>
    </source>
</evidence>
<reference evidence="1" key="1">
    <citation type="submission" date="2022-02" db="EMBL/GenBank/DDBJ databases">
        <title>Plant Genome Project.</title>
        <authorList>
            <person name="Zhang R.-G."/>
        </authorList>
    </citation>
    <scope>NUCLEOTIDE SEQUENCE</scope>
    <source>
        <strain evidence="1">AT1</strain>
    </source>
</reference>
<dbReference type="EMBL" id="CM046394">
    <property type="protein sequence ID" value="KAI8547830.1"/>
    <property type="molecule type" value="Genomic_DNA"/>
</dbReference>
<accession>A0ACC0N3S7</accession>
<organism evidence="1 2">
    <name type="scientific">Rhododendron molle</name>
    <name type="common">Chinese azalea</name>
    <name type="synonym">Azalea mollis</name>
    <dbReference type="NCBI Taxonomy" id="49168"/>
    <lineage>
        <taxon>Eukaryota</taxon>
        <taxon>Viridiplantae</taxon>
        <taxon>Streptophyta</taxon>
        <taxon>Embryophyta</taxon>
        <taxon>Tracheophyta</taxon>
        <taxon>Spermatophyta</taxon>
        <taxon>Magnoliopsida</taxon>
        <taxon>eudicotyledons</taxon>
        <taxon>Gunneridae</taxon>
        <taxon>Pentapetalae</taxon>
        <taxon>asterids</taxon>
        <taxon>Ericales</taxon>
        <taxon>Ericaceae</taxon>
        <taxon>Ericoideae</taxon>
        <taxon>Rhodoreae</taxon>
        <taxon>Rhododendron</taxon>
    </lineage>
</organism>
<proteinExistence type="predicted"/>
<dbReference type="Proteomes" id="UP001062846">
    <property type="component" value="Chromosome 7"/>
</dbReference>
<gene>
    <name evidence="1" type="ORF">RHMOL_Rhmol07G0226200</name>
</gene>
<protein>
    <submittedName>
        <fullName evidence="1">Uncharacterized protein</fullName>
    </submittedName>
</protein>
<sequence length="132" mass="14765">MLHPFAFMDPSGRLNAYQQAIMEVGEVIKFYNSDRRFLAWGFGGRTYDGSISHCFNLNGGVGCVEDISADNNGSDFVNHIWPRSHLRSSLYKSVQHVFCLEPAANPICSGGADQLFSPQRKIGLEEYVFALR</sequence>
<comment type="caution">
    <text evidence="1">The sequence shown here is derived from an EMBL/GenBank/DDBJ whole genome shotgun (WGS) entry which is preliminary data.</text>
</comment>
<keyword evidence="2" id="KW-1185">Reference proteome</keyword>
<evidence type="ECO:0000313" key="2">
    <source>
        <dbReference type="Proteomes" id="UP001062846"/>
    </source>
</evidence>
<name>A0ACC0N3S7_RHOML</name>